<evidence type="ECO:0000256" key="5">
    <source>
        <dbReference type="ARBA" id="ARBA00023139"/>
    </source>
</evidence>
<protein>
    <recommendedName>
        <fullName evidence="9">Alkaline proteinase inhibitor/ Outer membrane lipoprotein Omp19 domain-containing protein</fullName>
    </recommendedName>
</protein>
<dbReference type="OrthoDB" id="7677911at2"/>
<gene>
    <name evidence="10" type="ORF">E0E05_00260</name>
</gene>
<keyword evidence="11" id="KW-1185">Reference proteome</keyword>
<keyword evidence="5" id="KW-0564">Palmitate</keyword>
<evidence type="ECO:0000259" key="9">
    <source>
        <dbReference type="Pfam" id="PF02974"/>
    </source>
</evidence>
<keyword evidence="4" id="KW-0472">Membrane</keyword>
<evidence type="ECO:0000256" key="8">
    <source>
        <dbReference type="SAM" id="MobiDB-lite"/>
    </source>
</evidence>
<dbReference type="PROSITE" id="PS51257">
    <property type="entry name" value="PROKAR_LIPOPROTEIN"/>
    <property type="match status" value="1"/>
</dbReference>
<sequence>MGRTQAGPLAVIIMAALVVSGCTSNRVGGLNTQPSPLTPAPSGTVTSNQLPPPTQPGVGSPAIGPDGFPIAPGQTGVASADPNADTTDPDAVDGADTDSSVVEVASAQPVSREEMVGAWRVSTQGADCQMFMALTRWSTGFRAASRGCPGDAANVSSWNINGNRVVLSDSGGNQVATLFSSGSGRFDGQTSGGQAISLAR</sequence>
<dbReference type="InterPro" id="IPR010571">
    <property type="entry name" value="OM_lipoprot_Omp19_bac"/>
</dbReference>
<dbReference type="GO" id="GO:0009279">
    <property type="term" value="C:cell outer membrane"/>
    <property type="evidence" value="ECO:0007669"/>
    <property type="project" value="UniProtKB-SubCell"/>
</dbReference>
<evidence type="ECO:0000256" key="3">
    <source>
        <dbReference type="ARBA" id="ARBA00022729"/>
    </source>
</evidence>
<evidence type="ECO:0000313" key="11">
    <source>
        <dbReference type="Proteomes" id="UP000293719"/>
    </source>
</evidence>
<keyword evidence="6" id="KW-0998">Cell outer membrane</keyword>
<dbReference type="SUPFAM" id="SSF50882">
    <property type="entry name" value="beta-Barrel protease inhibitors"/>
    <property type="match status" value="1"/>
</dbReference>
<dbReference type="GO" id="GO:0004866">
    <property type="term" value="F:endopeptidase inhibitor activity"/>
    <property type="evidence" value="ECO:0007669"/>
    <property type="project" value="InterPro"/>
</dbReference>
<keyword evidence="3" id="KW-0732">Signal</keyword>
<keyword evidence="7" id="KW-0449">Lipoprotein</keyword>
<comment type="similarity">
    <text evidence="2">Belongs to the rhizobiaceae omp19 lipoprotein family.</text>
</comment>
<feature type="domain" description="Alkaline proteinase inhibitor/ Outer membrane lipoprotein Omp19" evidence="9">
    <location>
        <begin position="111"/>
        <end position="200"/>
    </location>
</feature>
<evidence type="ECO:0000313" key="10">
    <source>
        <dbReference type="EMBL" id="QBK29159.1"/>
    </source>
</evidence>
<organism evidence="10 11">
    <name type="scientific">Roseitalea porphyridii</name>
    <dbReference type="NCBI Taxonomy" id="1852022"/>
    <lineage>
        <taxon>Bacteria</taxon>
        <taxon>Pseudomonadati</taxon>
        <taxon>Pseudomonadota</taxon>
        <taxon>Alphaproteobacteria</taxon>
        <taxon>Hyphomicrobiales</taxon>
        <taxon>Ahrensiaceae</taxon>
        <taxon>Roseitalea</taxon>
    </lineage>
</organism>
<dbReference type="InterPro" id="IPR016085">
    <property type="entry name" value="Protease_inh_B-barrel_dom"/>
</dbReference>
<dbReference type="AlphaFoldDB" id="A0A4P6UXR6"/>
<evidence type="ECO:0000256" key="2">
    <source>
        <dbReference type="ARBA" id="ARBA00007138"/>
    </source>
</evidence>
<evidence type="ECO:0000256" key="6">
    <source>
        <dbReference type="ARBA" id="ARBA00023237"/>
    </source>
</evidence>
<dbReference type="KEGG" id="rpod:E0E05_00260"/>
<name>A0A4P6UXR6_9HYPH</name>
<comment type="subcellular location">
    <subcellularLocation>
        <location evidence="1">Cell outer membrane</location>
        <topology evidence="1">Lipid-anchor</topology>
    </subcellularLocation>
</comment>
<evidence type="ECO:0000256" key="7">
    <source>
        <dbReference type="ARBA" id="ARBA00023288"/>
    </source>
</evidence>
<reference evidence="10 11" key="1">
    <citation type="journal article" date="2017" name="Int. J. Syst. Evol. Microbiol.">
        <title>Roseitalea porphyridii gen. nov., sp. nov., isolated from a red alga, and reclassification of Hoeflea suaedae Chung et al. 2013 as Pseudohoeflea suaedae gen. nov., comb. nov.</title>
        <authorList>
            <person name="Hyeon J.W."/>
            <person name="Jeong S.E."/>
            <person name="Baek K."/>
            <person name="Jeon C.O."/>
        </authorList>
    </citation>
    <scope>NUCLEOTIDE SEQUENCE [LARGE SCALE GENOMIC DNA]</scope>
    <source>
        <strain evidence="10 11">MA7-20</strain>
    </source>
</reference>
<feature type="compositionally biased region" description="Acidic residues" evidence="8">
    <location>
        <begin position="87"/>
        <end position="96"/>
    </location>
</feature>
<dbReference type="Gene3D" id="2.40.128.10">
    <property type="match status" value="1"/>
</dbReference>
<accession>A0A4P6UXR6</accession>
<dbReference type="Proteomes" id="UP000293719">
    <property type="component" value="Chromosome"/>
</dbReference>
<evidence type="ECO:0000256" key="1">
    <source>
        <dbReference type="ARBA" id="ARBA00004459"/>
    </source>
</evidence>
<dbReference type="Pfam" id="PF02974">
    <property type="entry name" value="Inh"/>
    <property type="match status" value="1"/>
</dbReference>
<feature type="compositionally biased region" description="Polar residues" evidence="8">
    <location>
        <begin position="30"/>
        <end position="49"/>
    </location>
</feature>
<dbReference type="EMBL" id="CP036532">
    <property type="protein sequence ID" value="QBK29159.1"/>
    <property type="molecule type" value="Genomic_DNA"/>
</dbReference>
<evidence type="ECO:0000256" key="4">
    <source>
        <dbReference type="ARBA" id="ARBA00023136"/>
    </source>
</evidence>
<proteinExistence type="inferred from homology"/>
<feature type="region of interest" description="Disordered" evidence="8">
    <location>
        <begin position="30"/>
        <end position="99"/>
    </location>
</feature>
<dbReference type="InterPro" id="IPR021140">
    <property type="entry name" value="Inh/Omp19"/>
</dbReference>
<dbReference type="PIRSF" id="PIRSF034005">
    <property type="entry name" value="OM_lipoprot_Omp19_bac"/>
    <property type="match status" value="1"/>
</dbReference>